<reference evidence="4 6" key="1">
    <citation type="submission" date="2017-11" db="EMBL/GenBank/DDBJ databases">
        <title>Complete genome sequence of Streptomyces lavendulae subsp. lavendulae CCM 3239 (formerly 'Streptomyces aureofaciens CCM 3239'), the producer of the angucycline-type antibiotic auricin.</title>
        <authorList>
            <person name="Busche T."/>
            <person name="Novakova R."/>
            <person name="Al'Dilaimi A."/>
            <person name="Homerova D."/>
            <person name="Feckova L."/>
            <person name="Rezuchova B."/>
            <person name="Mingyar E."/>
            <person name="Csolleiova D."/>
            <person name="Bekeova C."/>
            <person name="Winkler A."/>
            <person name="Sevcikova B."/>
            <person name="Kalinowski J."/>
            <person name="Kormanec J."/>
            <person name="Ruckert C."/>
        </authorList>
    </citation>
    <scope>NUCLEOTIDE SEQUENCE [LARGE SCALE GENOMIC DNA]</scope>
    <source>
        <strain evidence="4 6">CCM 3239</strain>
    </source>
</reference>
<sequence>MQGTGNRLRGDFAGRDQIIHNIRHGDARTLVVLAVVAIVLAFAVYGGVQAVGGLNSGGASGQPGIGASPRGATDRQGGTGTSPSAPKNTVLWTVPKRPWPFSPPVVSGGRVYYLVSNEPAGIELMVVDASTGAVVPEFTARLDPNSLPGPLTVADGRFYLVDDNGVLYAGDDKRILWRYSTGAKILSPPKPTVADGTVYFGGSGVSHELHAVDATAGTERWTFTAKSRISTAPAVSGGVVYAGTDDGDLYALDAVTGKPLWTFPGGEGFFHGAPVVAEDTVYIAGDKGTMFAVDKTRGTKVWTFHAEGDAEGLSRYPLIFGNTVYFGGDNKVFYALAADTGTKRWSVTTGGSLARSPVLADGIVYFGMWFGKLYAFDAVTGKEVWSHTTEGELPQDPAIGEGTIIIATRNENKTEGHLYALRR</sequence>
<keyword evidence="2" id="KW-0812">Transmembrane</keyword>
<evidence type="ECO:0000259" key="3">
    <source>
        <dbReference type="Pfam" id="PF13360"/>
    </source>
</evidence>
<dbReference type="InterPro" id="IPR018391">
    <property type="entry name" value="PQQ_b-propeller_rpt"/>
</dbReference>
<dbReference type="GO" id="GO:0004674">
    <property type="term" value="F:protein serine/threonine kinase activity"/>
    <property type="evidence" value="ECO:0007669"/>
    <property type="project" value="UniProtKB-EC"/>
</dbReference>
<organism evidence="4 6">
    <name type="scientific">Streptomyces lavendulae subsp. lavendulae</name>
    <dbReference type="NCBI Taxonomy" id="58340"/>
    <lineage>
        <taxon>Bacteria</taxon>
        <taxon>Bacillati</taxon>
        <taxon>Actinomycetota</taxon>
        <taxon>Actinomycetes</taxon>
        <taxon>Kitasatosporales</taxon>
        <taxon>Streptomycetaceae</taxon>
        <taxon>Streptomyces</taxon>
    </lineage>
</organism>
<dbReference type="AlphaFoldDB" id="A0A2K8P5N8"/>
<gene>
    <name evidence="4" type="primary">afsK1</name>
    <name evidence="5" type="synonym">afsK23</name>
    <name evidence="4" type="ORF">SLAV_00685</name>
    <name evidence="5" type="ORF">SLAV_38705</name>
</gene>
<dbReference type="Gene3D" id="2.130.10.10">
    <property type="entry name" value="YVTN repeat-like/Quinoprotein amine dehydrogenase"/>
    <property type="match status" value="2"/>
</dbReference>
<keyword evidence="4" id="KW-0418">Kinase</keyword>
<dbReference type="SMART" id="SM00564">
    <property type="entry name" value="PQQ"/>
    <property type="match status" value="7"/>
</dbReference>
<feature type="domain" description="Pyrrolo-quinoline quinone repeat" evidence="3">
    <location>
        <begin position="88"/>
        <end position="204"/>
    </location>
</feature>
<evidence type="ECO:0000256" key="1">
    <source>
        <dbReference type="SAM" id="MobiDB-lite"/>
    </source>
</evidence>
<evidence type="ECO:0000313" key="6">
    <source>
        <dbReference type="Proteomes" id="UP000231791"/>
    </source>
</evidence>
<keyword evidence="2" id="KW-0472">Membrane</keyword>
<evidence type="ECO:0000313" key="4">
    <source>
        <dbReference type="EMBL" id="ATZ22067.1"/>
    </source>
</evidence>
<name>A0A2K8P5N8_STRLA</name>
<dbReference type="InterPro" id="IPR015943">
    <property type="entry name" value="WD40/YVTN_repeat-like_dom_sf"/>
</dbReference>
<dbReference type="EMBL" id="CP024985">
    <property type="protein sequence ID" value="ATZ29504.1"/>
    <property type="molecule type" value="Genomic_DNA"/>
</dbReference>
<accession>A0A2K8P5N8</accession>
<feature type="domain" description="Pyrrolo-quinoline quinone repeat" evidence="3">
    <location>
        <begin position="208"/>
        <end position="332"/>
    </location>
</feature>
<dbReference type="KEGG" id="slx:SLAV_00685"/>
<keyword evidence="2" id="KW-1133">Transmembrane helix</keyword>
<dbReference type="PANTHER" id="PTHR34512:SF30">
    <property type="entry name" value="OUTER MEMBRANE PROTEIN ASSEMBLY FACTOR BAMB"/>
    <property type="match status" value="1"/>
</dbReference>
<dbReference type="Proteomes" id="UP000231791">
    <property type="component" value="Chromosome"/>
</dbReference>
<dbReference type="Pfam" id="PF13360">
    <property type="entry name" value="PQQ_2"/>
    <property type="match status" value="2"/>
</dbReference>
<evidence type="ECO:0000256" key="2">
    <source>
        <dbReference type="SAM" id="Phobius"/>
    </source>
</evidence>
<dbReference type="InterPro" id="IPR011047">
    <property type="entry name" value="Quinoprotein_ADH-like_sf"/>
</dbReference>
<protein>
    <submittedName>
        <fullName evidence="4">Serine/threonine-protein kinase AfsK</fullName>
        <ecNumber evidence="4">2.7.11.1</ecNumber>
    </submittedName>
</protein>
<dbReference type="KEGG" id="slx:SLAV_38705"/>
<evidence type="ECO:0000313" key="5">
    <source>
        <dbReference type="EMBL" id="ATZ29504.1"/>
    </source>
</evidence>
<proteinExistence type="predicted"/>
<dbReference type="InterPro" id="IPR002372">
    <property type="entry name" value="PQQ_rpt_dom"/>
</dbReference>
<dbReference type="PANTHER" id="PTHR34512">
    <property type="entry name" value="CELL SURFACE PROTEIN"/>
    <property type="match status" value="1"/>
</dbReference>
<dbReference type="SUPFAM" id="SSF50998">
    <property type="entry name" value="Quinoprotein alcohol dehydrogenase-like"/>
    <property type="match status" value="3"/>
</dbReference>
<keyword evidence="6" id="KW-1185">Reference proteome</keyword>
<dbReference type="EMBL" id="CP024985">
    <property type="protein sequence ID" value="ATZ22067.1"/>
    <property type="molecule type" value="Genomic_DNA"/>
</dbReference>
<feature type="region of interest" description="Disordered" evidence="1">
    <location>
        <begin position="60"/>
        <end position="89"/>
    </location>
</feature>
<dbReference type="EC" id="2.7.11.1" evidence="4"/>
<keyword evidence="4" id="KW-0808">Transferase</keyword>
<feature type="transmembrane region" description="Helical" evidence="2">
    <location>
        <begin position="30"/>
        <end position="48"/>
    </location>
</feature>